<evidence type="ECO:0000256" key="6">
    <source>
        <dbReference type="ARBA" id="ARBA00047334"/>
    </source>
</evidence>
<evidence type="ECO:0000313" key="15">
    <source>
        <dbReference type="Proteomes" id="UP000051861"/>
    </source>
</evidence>
<evidence type="ECO:0000259" key="12">
    <source>
        <dbReference type="Pfam" id="PF02581"/>
    </source>
</evidence>
<evidence type="ECO:0000256" key="4">
    <source>
        <dbReference type="ARBA" id="ARBA00022842"/>
    </source>
</evidence>
<accession>A0A0S7XR90</accession>
<evidence type="ECO:0000256" key="11">
    <source>
        <dbReference type="RuleBase" id="RU004253"/>
    </source>
</evidence>
<feature type="binding site" evidence="9">
    <location>
        <position position="218"/>
    </location>
    <ligand>
        <name>4-amino-2-methyl-5-(diphosphooxymethyl)pyrimidine</name>
        <dbReference type="ChEBI" id="CHEBI:57841"/>
    </ligand>
</feature>
<dbReference type="NCBIfam" id="NF002727">
    <property type="entry name" value="PRK02615.1"/>
    <property type="match status" value="1"/>
</dbReference>
<dbReference type="InterPro" id="IPR016229">
    <property type="entry name" value="TMP_synthase_cyanobac_bac"/>
</dbReference>
<dbReference type="FunFam" id="3.20.20.70:FF:000096">
    <property type="entry name" value="Thiamine-phosphate synthase"/>
    <property type="match status" value="1"/>
</dbReference>
<organism evidence="14 15">
    <name type="scientific">candidate division WOR-1 bacterium DG_54_3</name>
    <dbReference type="NCBI Taxonomy" id="1703775"/>
    <lineage>
        <taxon>Bacteria</taxon>
        <taxon>Bacillati</taxon>
        <taxon>Saganbacteria</taxon>
    </lineage>
</organism>
<evidence type="ECO:0000256" key="9">
    <source>
        <dbReference type="HAMAP-Rule" id="MF_00097"/>
    </source>
</evidence>
<dbReference type="GO" id="GO:0004789">
    <property type="term" value="F:thiamine-phosphate diphosphorylase activity"/>
    <property type="evidence" value="ECO:0007669"/>
    <property type="project" value="UniProtKB-UniRule"/>
</dbReference>
<comment type="caution">
    <text evidence="9">Lacks conserved residue(s) required for the propagation of feature annotation.</text>
</comment>
<dbReference type="SUPFAM" id="SSF51391">
    <property type="entry name" value="Thiamin phosphate synthase"/>
    <property type="match status" value="1"/>
</dbReference>
<dbReference type="GO" id="GO:0005737">
    <property type="term" value="C:cytoplasm"/>
    <property type="evidence" value="ECO:0007669"/>
    <property type="project" value="TreeGrafter"/>
</dbReference>
<dbReference type="PANTHER" id="PTHR20857:SF15">
    <property type="entry name" value="THIAMINE-PHOSPHATE SYNTHASE"/>
    <property type="match status" value="1"/>
</dbReference>
<keyword evidence="2 9" id="KW-0808">Transferase</keyword>
<feature type="binding site" evidence="9">
    <location>
        <position position="289"/>
    </location>
    <ligand>
        <name>4-amino-2-methyl-5-(diphosphooxymethyl)pyrimidine</name>
        <dbReference type="ChEBI" id="CHEBI:57841"/>
    </ligand>
</feature>
<dbReference type="GO" id="GO:0000287">
    <property type="term" value="F:magnesium ion binding"/>
    <property type="evidence" value="ECO:0007669"/>
    <property type="project" value="UniProtKB-UniRule"/>
</dbReference>
<comment type="pathway">
    <text evidence="1 9 11">Cofactor biosynthesis; thiamine diphosphate biosynthesis; thiamine phosphate from 4-amino-2-methyl-5-diphosphomethylpyrimidine and 4-methyl-5-(2-phosphoethyl)-thiazole: step 1/1.</text>
</comment>
<comment type="catalytic activity">
    <reaction evidence="8 9 10">
        <text>2-[(2R,5Z)-2-carboxy-4-methylthiazol-5(2H)-ylidene]ethyl phosphate + 4-amino-2-methyl-5-(diphosphooxymethyl)pyrimidine + 2 H(+) = thiamine phosphate + CO2 + diphosphate</text>
        <dbReference type="Rhea" id="RHEA:47844"/>
        <dbReference type="ChEBI" id="CHEBI:15378"/>
        <dbReference type="ChEBI" id="CHEBI:16526"/>
        <dbReference type="ChEBI" id="CHEBI:33019"/>
        <dbReference type="ChEBI" id="CHEBI:37575"/>
        <dbReference type="ChEBI" id="CHEBI:57841"/>
        <dbReference type="ChEBI" id="CHEBI:62899"/>
        <dbReference type="EC" id="2.5.1.3"/>
    </reaction>
</comment>
<keyword evidence="3 9" id="KW-0479">Metal-binding</keyword>
<dbReference type="GO" id="GO:0009228">
    <property type="term" value="P:thiamine biosynthetic process"/>
    <property type="evidence" value="ECO:0007669"/>
    <property type="project" value="UniProtKB-KW"/>
</dbReference>
<feature type="binding site" evidence="9">
    <location>
        <begin position="286"/>
        <end position="288"/>
    </location>
    <ligand>
        <name>2-[(2R,5Z)-2-carboxy-4-methylthiazol-5(2H)-ylidene]ethyl phosphate</name>
        <dbReference type="ChEBI" id="CHEBI:62899"/>
    </ligand>
</feature>
<dbReference type="Gene3D" id="3.20.20.70">
    <property type="entry name" value="Aldolase class I"/>
    <property type="match status" value="1"/>
</dbReference>
<dbReference type="AlphaFoldDB" id="A0A0S7XR90"/>
<evidence type="ECO:0000259" key="13">
    <source>
        <dbReference type="Pfam" id="PF17792"/>
    </source>
</evidence>
<sequence length="357" mass="40759">MKFKTQNSKFKTTTQNLKIFRIIDVNTNRAVEGLRVMEEIVRFVLEDKKSTFELKEIRGKLRKIINELIGKGVHFQQRKALEDIGRELYPSKEAKRETILDIFVANAKRVQEALRVLEEFSKLIKPKAGKKIKEIRFKVYDLEQKIFYVLNRRIKLDFDLYVITDPMRSHIEVARKSMAGGVRAIQLRDKTASKKQFAKWAKQIRRLTKKSKATFIVNDYLDIARQVDADGVHLGQDDLRKTSIARTRKRLGEDKIIGISTHSLLQALKAVRQGADYISVGPVFRTPSKPGIKPVGTGLLRRVRKKVKVPIVAIGGINQSNIQKIKNAGIQRVAVIRAVVSARNVKAAAARLRKILF</sequence>
<dbReference type="GO" id="GO:0009229">
    <property type="term" value="P:thiamine diphosphate biosynthetic process"/>
    <property type="evidence" value="ECO:0007669"/>
    <property type="project" value="UniProtKB-UniRule"/>
</dbReference>
<dbReference type="InterPro" id="IPR013785">
    <property type="entry name" value="Aldolase_TIM"/>
</dbReference>
<dbReference type="Proteomes" id="UP000051861">
    <property type="component" value="Unassembled WGS sequence"/>
</dbReference>
<evidence type="ECO:0000256" key="7">
    <source>
        <dbReference type="ARBA" id="ARBA00047851"/>
    </source>
</evidence>
<dbReference type="EC" id="2.5.1.3" evidence="9"/>
<comment type="function">
    <text evidence="9">Condenses 4-methyl-5-(beta-hydroxyethyl)thiazole monophosphate (THZ-P) and 2-methyl-4-amino-5-hydroxymethyl pyrimidine pyrophosphate (HMP-PP) to form thiamine monophosphate (TMP).</text>
</comment>
<proteinExistence type="inferred from homology"/>
<evidence type="ECO:0000313" key="14">
    <source>
        <dbReference type="EMBL" id="KPJ65021.1"/>
    </source>
</evidence>
<name>A0A0S7XR90_UNCSA</name>
<dbReference type="PATRIC" id="fig|1703775.3.peg.1237"/>
<keyword evidence="4 9" id="KW-0460">Magnesium</keyword>
<evidence type="ECO:0000256" key="8">
    <source>
        <dbReference type="ARBA" id="ARBA00047883"/>
    </source>
</evidence>
<dbReference type="InterPro" id="IPR036206">
    <property type="entry name" value="ThiamineP_synth_sf"/>
</dbReference>
<evidence type="ECO:0000256" key="10">
    <source>
        <dbReference type="RuleBase" id="RU003826"/>
    </source>
</evidence>
<reference evidence="14 15" key="1">
    <citation type="journal article" date="2015" name="Microbiome">
        <title>Genomic resolution of linkages in carbon, nitrogen, and sulfur cycling among widespread estuary sediment bacteria.</title>
        <authorList>
            <person name="Baker B.J."/>
            <person name="Lazar C.S."/>
            <person name="Teske A.P."/>
            <person name="Dick G.J."/>
        </authorList>
    </citation>
    <scope>NUCLEOTIDE SEQUENCE [LARGE SCALE GENOMIC DNA]</scope>
    <source>
        <strain evidence="14">DG_54_3</strain>
    </source>
</reference>
<evidence type="ECO:0000256" key="5">
    <source>
        <dbReference type="ARBA" id="ARBA00022977"/>
    </source>
</evidence>
<evidence type="ECO:0000256" key="3">
    <source>
        <dbReference type="ARBA" id="ARBA00022723"/>
    </source>
</evidence>
<evidence type="ECO:0000256" key="2">
    <source>
        <dbReference type="ARBA" id="ARBA00022679"/>
    </source>
</evidence>
<keyword evidence="5 9" id="KW-0784">Thiamine biosynthesis</keyword>
<comment type="caution">
    <text evidence="14">The sequence shown here is derived from an EMBL/GenBank/DDBJ whole genome shotgun (WGS) entry which is preliminary data.</text>
</comment>
<comment type="cofactor">
    <cofactor evidence="9">
        <name>Mg(2+)</name>
        <dbReference type="ChEBI" id="CHEBI:18420"/>
    </cofactor>
    <text evidence="9">Binds 1 Mg(2+) ion per subunit.</text>
</comment>
<dbReference type="NCBIfam" id="TIGR00693">
    <property type="entry name" value="thiE"/>
    <property type="match status" value="1"/>
</dbReference>
<feature type="domain" description="ThiD2" evidence="13">
    <location>
        <begin position="21"/>
        <end position="144"/>
    </location>
</feature>
<dbReference type="InterPro" id="IPR022998">
    <property type="entry name" value="ThiamineP_synth_TenI"/>
</dbReference>
<feature type="binding site" evidence="9">
    <location>
        <position position="219"/>
    </location>
    <ligand>
        <name>Mg(2+)</name>
        <dbReference type="ChEBI" id="CHEBI:18420"/>
    </ligand>
</feature>
<feature type="binding site" evidence="9">
    <location>
        <position position="260"/>
    </location>
    <ligand>
        <name>4-amino-2-methyl-5-(diphosphooxymethyl)pyrimidine</name>
        <dbReference type="ChEBI" id="CHEBI:57841"/>
    </ligand>
</feature>
<dbReference type="Pfam" id="PF17792">
    <property type="entry name" value="ThiD2"/>
    <property type="match status" value="1"/>
</dbReference>
<comment type="catalytic activity">
    <reaction evidence="7 9 10">
        <text>2-(2-carboxy-4-methylthiazol-5-yl)ethyl phosphate + 4-amino-2-methyl-5-(diphosphooxymethyl)pyrimidine + 2 H(+) = thiamine phosphate + CO2 + diphosphate</text>
        <dbReference type="Rhea" id="RHEA:47848"/>
        <dbReference type="ChEBI" id="CHEBI:15378"/>
        <dbReference type="ChEBI" id="CHEBI:16526"/>
        <dbReference type="ChEBI" id="CHEBI:33019"/>
        <dbReference type="ChEBI" id="CHEBI:37575"/>
        <dbReference type="ChEBI" id="CHEBI:57841"/>
        <dbReference type="ChEBI" id="CHEBI:62890"/>
        <dbReference type="EC" id="2.5.1.3"/>
    </reaction>
</comment>
<evidence type="ECO:0000256" key="1">
    <source>
        <dbReference type="ARBA" id="ARBA00005165"/>
    </source>
</evidence>
<comment type="similarity">
    <text evidence="9 10">Belongs to the thiamine-phosphate synthase family.</text>
</comment>
<dbReference type="UniPathway" id="UPA00060">
    <property type="reaction ID" value="UER00141"/>
</dbReference>
<dbReference type="HAMAP" id="MF_00097">
    <property type="entry name" value="TMP_synthase"/>
    <property type="match status" value="1"/>
</dbReference>
<feature type="binding site" evidence="9">
    <location>
        <position position="316"/>
    </location>
    <ligand>
        <name>2-[(2R,5Z)-2-carboxy-4-methylthiazol-5(2H)-ylidene]ethyl phosphate</name>
        <dbReference type="ChEBI" id="CHEBI:62899"/>
    </ligand>
</feature>
<dbReference type="PIRSF" id="PIRSF000512">
    <property type="entry name" value="TMP_PPase_Cyanobac_prd"/>
    <property type="match status" value="1"/>
</dbReference>
<dbReference type="Pfam" id="PF02581">
    <property type="entry name" value="TMP-TENI"/>
    <property type="match status" value="1"/>
</dbReference>
<dbReference type="CDD" id="cd00564">
    <property type="entry name" value="TMP_TenI"/>
    <property type="match status" value="1"/>
</dbReference>
<gene>
    <name evidence="9" type="primary">thiE</name>
    <name evidence="14" type="ORF">AMJ44_11395</name>
</gene>
<feature type="binding site" evidence="9">
    <location>
        <begin position="186"/>
        <end position="190"/>
    </location>
    <ligand>
        <name>4-amino-2-methyl-5-(diphosphooxymethyl)pyrimidine</name>
        <dbReference type="ChEBI" id="CHEBI:57841"/>
    </ligand>
</feature>
<dbReference type="PANTHER" id="PTHR20857">
    <property type="entry name" value="THIAMINE-PHOSPHATE PYROPHOSPHORYLASE"/>
    <property type="match status" value="1"/>
</dbReference>
<dbReference type="InterPro" id="IPR041397">
    <property type="entry name" value="ThiD2"/>
</dbReference>
<protein>
    <recommendedName>
        <fullName evidence="9">Thiamine-phosphate synthase</fullName>
        <shortName evidence="9">TP synthase</shortName>
        <shortName evidence="9">TPS</shortName>
        <ecNumber evidence="9">2.5.1.3</ecNumber>
    </recommendedName>
    <alternativeName>
        <fullName evidence="9">Thiamine-phosphate pyrophosphorylase</fullName>
        <shortName evidence="9">TMP pyrophosphorylase</shortName>
        <shortName evidence="9">TMP-PPase</shortName>
    </alternativeName>
</protein>
<comment type="catalytic activity">
    <reaction evidence="6 9 10">
        <text>4-methyl-5-(2-phosphooxyethyl)-thiazole + 4-amino-2-methyl-5-(diphosphooxymethyl)pyrimidine + H(+) = thiamine phosphate + diphosphate</text>
        <dbReference type="Rhea" id="RHEA:22328"/>
        <dbReference type="ChEBI" id="CHEBI:15378"/>
        <dbReference type="ChEBI" id="CHEBI:33019"/>
        <dbReference type="ChEBI" id="CHEBI:37575"/>
        <dbReference type="ChEBI" id="CHEBI:57841"/>
        <dbReference type="ChEBI" id="CHEBI:58296"/>
        <dbReference type="EC" id="2.5.1.3"/>
    </reaction>
</comment>
<dbReference type="EMBL" id="LIZX01000145">
    <property type="protein sequence ID" value="KPJ65021.1"/>
    <property type="molecule type" value="Genomic_DNA"/>
</dbReference>
<feature type="binding site" evidence="9">
    <location>
        <position position="238"/>
    </location>
    <ligand>
        <name>Mg(2+)</name>
        <dbReference type="ChEBI" id="CHEBI:18420"/>
    </ligand>
</feature>
<feature type="domain" description="Thiamine phosphate synthase/TenI" evidence="12">
    <location>
        <begin position="160"/>
        <end position="339"/>
    </location>
</feature>
<dbReference type="InterPro" id="IPR034291">
    <property type="entry name" value="TMP_synthase"/>
</dbReference>